<name>A0A1J5SVK3_9ZZZZ</name>
<evidence type="ECO:0000259" key="1">
    <source>
        <dbReference type="Pfam" id="PF25164"/>
    </source>
</evidence>
<dbReference type="Pfam" id="PF25164">
    <property type="entry name" value="CoiA_N"/>
    <property type="match status" value="1"/>
</dbReference>
<sequence length="314" mass="35703">MENTSLLQLFATDKQNQIRSVDEVARGLACECRCPSCGKQVIARQGEVREWHFAHASISECDSGAETALHLAAKQLILQHQGISIPTRSVSETIRLKDGRNGVGEATRPELWLDFKDVEAEMSFRNIRPDIVASLENTYFFIEIAVTHFVDDAKKELFDELNIPTIEIDLASVRETKWTWPLLEEIVLTNTSHKKWLNMLHYPDLQKEASDIAMKNALNMAIPESTSNANVVNERNRFLINGRILDLIVKPSTLAIWSPYDPLLNEMIKPLIKKAGGRWYPKYKNWFVPLKAKTYLLTELEKLSGKPPKTMSNA</sequence>
<gene>
    <name evidence="2" type="ORF">GALL_61940</name>
</gene>
<protein>
    <submittedName>
        <fullName evidence="2">Competence protein CoiA-like family protein</fullName>
    </submittedName>
</protein>
<comment type="caution">
    <text evidence="2">The sequence shown here is derived from an EMBL/GenBank/DDBJ whole genome shotgun (WGS) entry which is preliminary data.</text>
</comment>
<evidence type="ECO:0000313" key="2">
    <source>
        <dbReference type="EMBL" id="OIR12495.1"/>
    </source>
</evidence>
<feature type="domain" description="Competence protein CoiA-like N-terminal" evidence="1">
    <location>
        <begin position="32"/>
        <end position="63"/>
    </location>
</feature>
<dbReference type="EMBL" id="MLJW01000017">
    <property type="protein sequence ID" value="OIR12495.1"/>
    <property type="molecule type" value="Genomic_DNA"/>
</dbReference>
<accession>A0A1J5SVK3</accession>
<organism evidence="2">
    <name type="scientific">mine drainage metagenome</name>
    <dbReference type="NCBI Taxonomy" id="410659"/>
    <lineage>
        <taxon>unclassified sequences</taxon>
        <taxon>metagenomes</taxon>
        <taxon>ecological metagenomes</taxon>
    </lineage>
</organism>
<reference evidence="2" key="1">
    <citation type="submission" date="2016-10" db="EMBL/GenBank/DDBJ databases">
        <title>Sequence of Gallionella enrichment culture.</title>
        <authorList>
            <person name="Poehlein A."/>
            <person name="Muehling M."/>
            <person name="Daniel R."/>
        </authorList>
    </citation>
    <scope>NUCLEOTIDE SEQUENCE</scope>
</reference>
<proteinExistence type="predicted"/>
<dbReference type="AlphaFoldDB" id="A0A1J5SVK3"/>
<dbReference type="InterPro" id="IPR057253">
    <property type="entry name" value="CoiA-like_N"/>
</dbReference>